<evidence type="ECO:0000259" key="3">
    <source>
        <dbReference type="Pfam" id="PF00534"/>
    </source>
</evidence>
<keyword evidence="1" id="KW-0328">Glycosyltransferase</keyword>
<accession>A0A942ICF4</accession>
<dbReference type="AlphaFoldDB" id="A0A942ICF4"/>
<protein>
    <submittedName>
        <fullName evidence="5">Glycosyltransferase</fullName>
    </submittedName>
</protein>
<gene>
    <name evidence="5" type="ORF">KD146_02855</name>
</gene>
<sequence length="369" mass="39456">MGKRVVFHTASLRGGGSERVFTLMANALAGRGHKVTLFTWNADGPNATLLSPAVSLVSLDLPIHGEGYGKIGTIRGIFQSALFFRRHRPDAVFSAPEFANLAISMALRLSASRARFFPSFHAAAGLPSTTFGANLAVTLSDLVRSRASKAIAVSQGIGQDLEARGFDRQRIAIINNPLPPKQSKPSVDDRWQTDLAAMGKATVIATAGRLVPVKDHKTLIAAFARLRQTHEARLVIFGEGPLAADLRNQADALGIGQSVLLPGYVNDLTDCYKAADMFVLSSTSEGFGNVLIEAMAEGVPVISTDAPYGPREILGDGLYGALVPVGDTQALAKAMASMMDRPTDRQALRQRAKDFDIDLIADRYEALLS</sequence>
<dbReference type="InterPro" id="IPR028098">
    <property type="entry name" value="Glyco_trans_4-like_N"/>
</dbReference>
<organism evidence="5 6">
    <name type="scientific">Devosia litorisediminis</name>
    <dbReference type="NCBI Taxonomy" id="2829817"/>
    <lineage>
        <taxon>Bacteria</taxon>
        <taxon>Pseudomonadati</taxon>
        <taxon>Pseudomonadota</taxon>
        <taxon>Alphaproteobacteria</taxon>
        <taxon>Hyphomicrobiales</taxon>
        <taxon>Devosiaceae</taxon>
        <taxon>Devosia</taxon>
    </lineage>
</organism>
<evidence type="ECO:0000256" key="1">
    <source>
        <dbReference type="ARBA" id="ARBA00022676"/>
    </source>
</evidence>
<dbReference type="InterPro" id="IPR001296">
    <property type="entry name" value="Glyco_trans_1"/>
</dbReference>
<comment type="caution">
    <text evidence="5">The sequence shown here is derived from an EMBL/GenBank/DDBJ whole genome shotgun (WGS) entry which is preliminary data.</text>
</comment>
<evidence type="ECO:0000259" key="4">
    <source>
        <dbReference type="Pfam" id="PF13579"/>
    </source>
</evidence>
<dbReference type="Pfam" id="PF13579">
    <property type="entry name" value="Glyco_trans_4_4"/>
    <property type="match status" value="1"/>
</dbReference>
<proteinExistence type="predicted"/>
<dbReference type="EMBL" id="JAGXTP010000001">
    <property type="protein sequence ID" value="MBS3847629.1"/>
    <property type="molecule type" value="Genomic_DNA"/>
</dbReference>
<name>A0A942ICF4_9HYPH</name>
<keyword evidence="6" id="KW-1185">Reference proteome</keyword>
<evidence type="ECO:0000313" key="6">
    <source>
        <dbReference type="Proteomes" id="UP000678281"/>
    </source>
</evidence>
<dbReference type="GO" id="GO:0016757">
    <property type="term" value="F:glycosyltransferase activity"/>
    <property type="evidence" value="ECO:0007669"/>
    <property type="project" value="UniProtKB-KW"/>
</dbReference>
<feature type="domain" description="Glycosyltransferase subfamily 4-like N-terminal" evidence="4">
    <location>
        <begin position="15"/>
        <end position="176"/>
    </location>
</feature>
<dbReference type="Proteomes" id="UP000678281">
    <property type="component" value="Unassembled WGS sequence"/>
</dbReference>
<dbReference type="PANTHER" id="PTHR12526">
    <property type="entry name" value="GLYCOSYLTRANSFERASE"/>
    <property type="match status" value="1"/>
</dbReference>
<reference evidence="5" key="1">
    <citation type="submission" date="2021-04" db="EMBL/GenBank/DDBJ databases">
        <title>Devosia litorisediminis sp. nov., isolated from a sand dune.</title>
        <authorList>
            <person name="Park S."/>
            <person name="Yoon J.-H."/>
        </authorList>
    </citation>
    <scope>NUCLEOTIDE SEQUENCE</scope>
    <source>
        <strain evidence="5">BSSL-BM10</strain>
    </source>
</reference>
<evidence type="ECO:0000256" key="2">
    <source>
        <dbReference type="ARBA" id="ARBA00022679"/>
    </source>
</evidence>
<evidence type="ECO:0000313" key="5">
    <source>
        <dbReference type="EMBL" id="MBS3847629.1"/>
    </source>
</evidence>
<feature type="domain" description="Glycosyl transferase family 1" evidence="3">
    <location>
        <begin position="192"/>
        <end position="354"/>
    </location>
</feature>
<dbReference type="RefSeq" id="WP_212657238.1">
    <property type="nucleotide sequence ID" value="NZ_JAGXTP010000001.1"/>
</dbReference>
<dbReference type="CDD" id="cd03811">
    <property type="entry name" value="GT4_GT28_WabH-like"/>
    <property type="match status" value="1"/>
</dbReference>
<dbReference type="PANTHER" id="PTHR12526:SF510">
    <property type="entry name" value="D-INOSITOL 3-PHOSPHATE GLYCOSYLTRANSFERASE"/>
    <property type="match status" value="1"/>
</dbReference>
<dbReference type="Pfam" id="PF00534">
    <property type="entry name" value="Glycos_transf_1"/>
    <property type="match status" value="1"/>
</dbReference>
<dbReference type="SUPFAM" id="SSF53756">
    <property type="entry name" value="UDP-Glycosyltransferase/glycogen phosphorylase"/>
    <property type="match status" value="1"/>
</dbReference>
<dbReference type="Gene3D" id="3.40.50.2000">
    <property type="entry name" value="Glycogen Phosphorylase B"/>
    <property type="match status" value="2"/>
</dbReference>
<keyword evidence="2" id="KW-0808">Transferase</keyword>